<evidence type="ECO:0000256" key="3">
    <source>
        <dbReference type="ARBA" id="ARBA00022692"/>
    </source>
</evidence>
<feature type="transmembrane region" description="Helical" evidence="6">
    <location>
        <begin position="6"/>
        <end position="30"/>
    </location>
</feature>
<dbReference type="Proteomes" id="UP001163882">
    <property type="component" value="Chromosome"/>
</dbReference>
<feature type="transmembrane region" description="Helical" evidence="6">
    <location>
        <begin position="148"/>
        <end position="172"/>
    </location>
</feature>
<dbReference type="InterPro" id="IPR001123">
    <property type="entry name" value="LeuE-type"/>
</dbReference>
<proteinExistence type="predicted"/>
<keyword evidence="5 6" id="KW-0472">Membrane</keyword>
<evidence type="ECO:0000256" key="6">
    <source>
        <dbReference type="SAM" id="Phobius"/>
    </source>
</evidence>
<feature type="transmembrane region" description="Helical" evidence="6">
    <location>
        <begin position="184"/>
        <end position="202"/>
    </location>
</feature>
<dbReference type="PIRSF" id="PIRSF006324">
    <property type="entry name" value="LeuE"/>
    <property type="match status" value="1"/>
</dbReference>
<dbReference type="PANTHER" id="PTHR30086">
    <property type="entry name" value="ARGININE EXPORTER PROTEIN ARGO"/>
    <property type="match status" value="1"/>
</dbReference>
<evidence type="ECO:0000313" key="8">
    <source>
        <dbReference type="Proteomes" id="UP001163882"/>
    </source>
</evidence>
<protein>
    <submittedName>
        <fullName evidence="7">LysE family translocator</fullName>
    </submittedName>
</protein>
<keyword evidence="3 6" id="KW-0812">Transmembrane</keyword>
<evidence type="ECO:0000256" key="1">
    <source>
        <dbReference type="ARBA" id="ARBA00004651"/>
    </source>
</evidence>
<feature type="transmembrane region" description="Helical" evidence="6">
    <location>
        <begin position="109"/>
        <end position="128"/>
    </location>
</feature>
<reference evidence="7" key="1">
    <citation type="submission" date="2022-10" db="EMBL/GenBank/DDBJ databases">
        <title>YIM 151497 complete genome.</title>
        <authorList>
            <person name="Chen X."/>
        </authorList>
    </citation>
    <scope>NUCLEOTIDE SEQUENCE</scope>
    <source>
        <strain evidence="7">YIM 151497</strain>
    </source>
</reference>
<dbReference type="PANTHER" id="PTHR30086:SF20">
    <property type="entry name" value="ARGININE EXPORTER PROTEIN ARGO-RELATED"/>
    <property type="match status" value="1"/>
</dbReference>
<evidence type="ECO:0000256" key="4">
    <source>
        <dbReference type="ARBA" id="ARBA00022989"/>
    </source>
</evidence>
<organism evidence="7 8">
    <name type="scientific">Pelagibacterium flavum</name>
    <dbReference type="NCBI Taxonomy" id="2984530"/>
    <lineage>
        <taxon>Bacteria</taxon>
        <taxon>Pseudomonadati</taxon>
        <taxon>Pseudomonadota</taxon>
        <taxon>Alphaproteobacteria</taxon>
        <taxon>Hyphomicrobiales</taxon>
        <taxon>Devosiaceae</taxon>
        <taxon>Pelagibacterium</taxon>
    </lineage>
</organism>
<name>A0ABY6IM16_9HYPH</name>
<gene>
    <name evidence="7" type="ORF">OF122_10480</name>
</gene>
<evidence type="ECO:0000313" key="7">
    <source>
        <dbReference type="EMBL" id="UYQ70509.1"/>
    </source>
</evidence>
<accession>A0ABY6IM16</accession>
<evidence type="ECO:0000256" key="2">
    <source>
        <dbReference type="ARBA" id="ARBA00022475"/>
    </source>
</evidence>
<keyword evidence="2" id="KW-1003">Cell membrane</keyword>
<dbReference type="RefSeq" id="WP_264224201.1">
    <property type="nucleotide sequence ID" value="NZ_CP107716.1"/>
</dbReference>
<sequence length="206" mass="22185">MPDMTSLLAFLAASFFIAVVPGPTVTVIIASALSRGTMAGMAIILGTQLGLVSMIMVVAFGLEAVMSLMGWAFDWIKLMGAAYLVWLGYRMLRSSGEIEPLEAERHRSLRGYVVQGFVVIWSNPKALLMFGAFLPQFVVANGAALPQILVLGGLFMLATTLSDSVYAVLAGQMRHWINAARVRLVNRVSGVVLIGGGIWLALQRRA</sequence>
<dbReference type="EMBL" id="CP107716">
    <property type="protein sequence ID" value="UYQ70509.1"/>
    <property type="molecule type" value="Genomic_DNA"/>
</dbReference>
<keyword evidence="8" id="KW-1185">Reference proteome</keyword>
<evidence type="ECO:0000256" key="5">
    <source>
        <dbReference type="ARBA" id="ARBA00023136"/>
    </source>
</evidence>
<comment type="subcellular location">
    <subcellularLocation>
        <location evidence="1">Cell membrane</location>
        <topology evidence="1">Multi-pass membrane protein</topology>
    </subcellularLocation>
</comment>
<keyword evidence="4 6" id="KW-1133">Transmembrane helix</keyword>
<dbReference type="Pfam" id="PF01810">
    <property type="entry name" value="LysE"/>
    <property type="match status" value="1"/>
</dbReference>
<feature type="transmembrane region" description="Helical" evidence="6">
    <location>
        <begin position="68"/>
        <end position="89"/>
    </location>
</feature>
<feature type="transmembrane region" description="Helical" evidence="6">
    <location>
        <begin position="42"/>
        <end position="62"/>
    </location>
</feature>